<evidence type="ECO:0000256" key="5">
    <source>
        <dbReference type="ARBA" id="ARBA00022737"/>
    </source>
</evidence>
<evidence type="ECO:0000256" key="9">
    <source>
        <dbReference type="ARBA" id="ARBA00023136"/>
    </source>
</evidence>
<name>A0A7R9A971_9CRUS</name>
<evidence type="ECO:0000256" key="10">
    <source>
        <dbReference type="ARBA" id="ARBA00023303"/>
    </source>
</evidence>
<reference evidence="15" key="1">
    <citation type="submission" date="2020-11" db="EMBL/GenBank/DDBJ databases">
        <authorList>
            <person name="Tran Van P."/>
        </authorList>
    </citation>
    <scope>NUCLEOTIDE SEQUENCE</scope>
</reference>
<dbReference type="Proteomes" id="UP000677054">
    <property type="component" value="Unassembled WGS sequence"/>
</dbReference>
<keyword evidence="3" id="KW-0716">Sensory transduction</keyword>
<evidence type="ECO:0000256" key="2">
    <source>
        <dbReference type="ARBA" id="ARBA00022448"/>
    </source>
</evidence>
<evidence type="ECO:0000256" key="6">
    <source>
        <dbReference type="ARBA" id="ARBA00022989"/>
    </source>
</evidence>
<evidence type="ECO:0000256" key="12">
    <source>
        <dbReference type="SAM" id="MobiDB-lite"/>
    </source>
</evidence>
<feature type="repeat" description="ANK" evidence="11">
    <location>
        <begin position="63"/>
        <end position="95"/>
    </location>
</feature>
<dbReference type="InterPro" id="IPR005821">
    <property type="entry name" value="Ion_trans_dom"/>
</dbReference>
<dbReference type="GO" id="GO:0022857">
    <property type="term" value="F:transmembrane transporter activity"/>
    <property type="evidence" value="ECO:0007669"/>
    <property type="project" value="TreeGrafter"/>
</dbReference>
<dbReference type="PANTHER" id="PTHR47143">
    <property type="entry name" value="TRANSIENT RECEPTOR POTENTIAL CATION CHANNEL PROTEIN PAINLESS"/>
    <property type="match status" value="1"/>
</dbReference>
<dbReference type="AlphaFoldDB" id="A0A7R9A971"/>
<feature type="transmembrane region" description="Helical" evidence="13">
    <location>
        <begin position="430"/>
        <end position="451"/>
    </location>
</feature>
<feature type="transmembrane region" description="Helical" evidence="13">
    <location>
        <begin position="358"/>
        <end position="381"/>
    </location>
</feature>
<evidence type="ECO:0000256" key="8">
    <source>
        <dbReference type="ARBA" id="ARBA00023065"/>
    </source>
</evidence>
<keyword evidence="8" id="KW-0406">Ion transport</keyword>
<dbReference type="Gene3D" id="1.25.40.20">
    <property type="entry name" value="Ankyrin repeat-containing domain"/>
    <property type="match status" value="2"/>
</dbReference>
<feature type="repeat" description="ANK" evidence="11">
    <location>
        <begin position="96"/>
        <end position="128"/>
    </location>
</feature>
<dbReference type="PROSITE" id="PS50297">
    <property type="entry name" value="ANK_REP_REGION"/>
    <property type="match status" value="1"/>
</dbReference>
<dbReference type="GO" id="GO:1902495">
    <property type="term" value="C:transmembrane transporter complex"/>
    <property type="evidence" value="ECO:0007669"/>
    <property type="project" value="TreeGrafter"/>
</dbReference>
<feature type="domain" description="Ion transport" evidence="14">
    <location>
        <begin position="329"/>
        <end position="522"/>
    </location>
</feature>
<evidence type="ECO:0000256" key="4">
    <source>
        <dbReference type="ARBA" id="ARBA00022692"/>
    </source>
</evidence>
<dbReference type="PANTHER" id="PTHR47143:SF4">
    <property type="entry name" value="TRANSIENT RECEPTOR POTENTIAL CATION CHANNEL PROTEIN PAINLESS"/>
    <property type="match status" value="1"/>
</dbReference>
<feature type="transmembrane region" description="Helical" evidence="13">
    <location>
        <begin position="244"/>
        <end position="264"/>
    </location>
</feature>
<dbReference type="EMBL" id="CAJPEV010002501">
    <property type="protein sequence ID" value="CAG0897122.1"/>
    <property type="molecule type" value="Genomic_DNA"/>
</dbReference>
<keyword evidence="5" id="KW-0677">Repeat</keyword>
<comment type="subcellular location">
    <subcellularLocation>
        <location evidence="1">Membrane</location>
        <topology evidence="1">Multi-pass membrane protein</topology>
    </subcellularLocation>
</comment>
<gene>
    <name evidence="15" type="ORF">DSTB1V02_LOCUS9600</name>
</gene>
<proteinExistence type="predicted"/>
<organism evidence="15">
    <name type="scientific">Darwinula stevensoni</name>
    <dbReference type="NCBI Taxonomy" id="69355"/>
    <lineage>
        <taxon>Eukaryota</taxon>
        <taxon>Metazoa</taxon>
        <taxon>Ecdysozoa</taxon>
        <taxon>Arthropoda</taxon>
        <taxon>Crustacea</taxon>
        <taxon>Oligostraca</taxon>
        <taxon>Ostracoda</taxon>
        <taxon>Podocopa</taxon>
        <taxon>Podocopida</taxon>
        <taxon>Darwinulocopina</taxon>
        <taxon>Darwinuloidea</taxon>
        <taxon>Darwinulidae</taxon>
        <taxon>Darwinula</taxon>
    </lineage>
</organism>
<evidence type="ECO:0000313" key="15">
    <source>
        <dbReference type="EMBL" id="CAD7249813.1"/>
    </source>
</evidence>
<dbReference type="OrthoDB" id="2157354at2759"/>
<dbReference type="EMBL" id="LR902018">
    <property type="protein sequence ID" value="CAD7249813.1"/>
    <property type="molecule type" value="Genomic_DNA"/>
</dbReference>
<feature type="transmembrane region" description="Helical" evidence="13">
    <location>
        <begin position="333"/>
        <end position="351"/>
    </location>
</feature>
<protein>
    <recommendedName>
        <fullName evidence="14">Ion transport domain-containing protein</fullName>
    </recommendedName>
</protein>
<evidence type="ECO:0000256" key="13">
    <source>
        <dbReference type="SAM" id="Phobius"/>
    </source>
</evidence>
<feature type="region of interest" description="Disordered" evidence="12">
    <location>
        <begin position="178"/>
        <end position="203"/>
    </location>
</feature>
<dbReference type="SMART" id="SM00248">
    <property type="entry name" value="ANK"/>
    <property type="match status" value="2"/>
</dbReference>
<keyword evidence="2" id="KW-0813">Transport</keyword>
<evidence type="ECO:0000256" key="7">
    <source>
        <dbReference type="ARBA" id="ARBA00023043"/>
    </source>
</evidence>
<dbReference type="SUPFAM" id="SSF48403">
    <property type="entry name" value="Ankyrin repeat"/>
    <property type="match status" value="1"/>
</dbReference>
<evidence type="ECO:0000256" key="11">
    <source>
        <dbReference type="PROSITE-ProRule" id="PRU00023"/>
    </source>
</evidence>
<evidence type="ECO:0000256" key="1">
    <source>
        <dbReference type="ARBA" id="ARBA00004141"/>
    </source>
</evidence>
<dbReference type="PROSITE" id="PS50088">
    <property type="entry name" value="ANK_REPEAT"/>
    <property type="match status" value="2"/>
</dbReference>
<dbReference type="Pfam" id="PF12796">
    <property type="entry name" value="Ank_2"/>
    <property type="match status" value="1"/>
</dbReference>
<keyword evidence="4 13" id="KW-0812">Transmembrane</keyword>
<keyword evidence="9 13" id="KW-0472">Membrane</keyword>
<feature type="transmembrane region" description="Helical" evidence="13">
    <location>
        <begin position="393"/>
        <end position="418"/>
    </location>
</feature>
<evidence type="ECO:0000313" key="16">
    <source>
        <dbReference type="Proteomes" id="UP000677054"/>
    </source>
</evidence>
<dbReference type="InterPro" id="IPR052076">
    <property type="entry name" value="TRP_cation_channel"/>
</dbReference>
<dbReference type="Pfam" id="PF00520">
    <property type="entry name" value="Ion_trans"/>
    <property type="match status" value="1"/>
</dbReference>
<dbReference type="GO" id="GO:0034220">
    <property type="term" value="P:monoatomic ion transmembrane transport"/>
    <property type="evidence" value="ECO:0007669"/>
    <property type="project" value="UniProtKB-KW"/>
</dbReference>
<accession>A0A7R9A971</accession>
<keyword evidence="16" id="KW-1185">Reference proteome</keyword>
<keyword evidence="6 13" id="KW-1133">Transmembrane helix</keyword>
<sequence>MHLQVHGSGKAALQRNNLWELVIEFAKKPENESAKNDEVTRDELKNRIREKLNEGDVNSRDVYGRTALHWACLLGIDDIIALLLEANADTNCQDKWKNTPLHYATLSCSSDVILGLLRKGAKIWIRNDEGHLPLQEISSDTLLEYFDDCIPDRYDAHGNNLKVELDLTFLLPPEGKVSKEVEESRGMETTDVEKSKEGKSEKNSQMFAETTCLWWIAKSPQHQIVLKHPVITTFLYLKWKRISALFTLHCSLYILYLVMLYVFLHAGVFPSMQEARRAMVVVENEERLTLDVFNRGIPQECERSTSSTNDSITQRMFPNGKTYFQYLPETWQMARYTLLFLNSVILLLEFYQFLFSPFWYVLNVTNLLEVTMVTFVYAFLIEDDVDLGCRYGVLALFFSLSEVHRICSQLPIFSLYVHIFITISFTFIKLIVLFWSVLIIMYSSIFMLLFYPAEVFSSFQKSLLKTIAMLMGEFGYENIPFGEFDGFSHVAFLTFIVFMTIVLMNLLTGLAVGETQNIKESAKALRYASQVKLIFYMESIFLRDQENVFRLFNPWDCVIKAGDRVINASDRVKNWFRGSTSTQRSYFSCPSLFDVYLFRCLYTHFNCILDYLAKKTMLLQANGKRNPTLTLSPRRNFIERNPADPTLKALNLSHEEAEKLNLFMRAKRSRKAKRPTSLERIFIQLEEISRRLGDLREEESTKM</sequence>
<dbReference type="InterPro" id="IPR036770">
    <property type="entry name" value="Ankyrin_rpt-contain_sf"/>
</dbReference>
<feature type="transmembrane region" description="Helical" evidence="13">
    <location>
        <begin position="490"/>
        <end position="513"/>
    </location>
</feature>
<feature type="compositionally biased region" description="Basic and acidic residues" evidence="12">
    <location>
        <begin position="178"/>
        <end position="202"/>
    </location>
</feature>
<keyword evidence="7 11" id="KW-0040">ANK repeat</keyword>
<keyword evidence="10" id="KW-0407">Ion channel</keyword>
<dbReference type="InterPro" id="IPR002110">
    <property type="entry name" value="Ankyrin_rpt"/>
</dbReference>
<evidence type="ECO:0000259" key="14">
    <source>
        <dbReference type="Pfam" id="PF00520"/>
    </source>
</evidence>
<evidence type="ECO:0000256" key="3">
    <source>
        <dbReference type="ARBA" id="ARBA00022606"/>
    </source>
</evidence>